<gene>
    <name evidence="1" type="ORF">GF359_10855</name>
</gene>
<name>A0A9D5KB55_UNCW3</name>
<dbReference type="Gene3D" id="3.40.630.30">
    <property type="match status" value="1"/>
</dbReference>
<evidence type="ECO:0008006" key="3">
    <source>
        <dbReference type="Google" id="ProtNLM"/>
    </source>
</evidence>
<dbReference type="InterPro" id="IPR016181">
    <property type="entry name" value="Acyl_CoA_acyltransferase"/>
</dbReference>
<sequence length="55" mass="6452">MNLVIEGSRIIIRSVQKADLKRLIDWWNDGHVMALVGFPEELGLTIHEMISYWKK</sequence>
<reference evidence="1" key="1">
    <citation type="submission" date="2019-11" db="EMBL/GenBank/DDBJ databases">
        <title>Microbial mats filling the niche in hypersaline microbial mats.</title>
        <authorList>
            <person name="Wong H.L."/>
            <person name="Macleod F.I."/>
            <person name="White R.A. III"/>
            <person name="Burns B.P."/>
        </authorList>
    </citation>
    <scope>NUCLEOTIDE SEQUENCE</scope>
    <source>
        <strain evidence="1">Bin_327</strain>
    </source>
</reference>
<dbReference type="Proteomes" id="UP000630660">
    <property type="component" value="Unassembled WGS sequence"/>
</dbReference>
<dbReference type="EMBL" id="WJKJ01000361">
    <property type="protein sequence ID" value="MBD3365701.1"/>
    <property type="molecule type" value="Genomic_DNA"/>
</dbReference>
<organism evidence="1 2">
    <name type="scientific">candidate division WOR-3 bacterium</name>
    <dbReference type="NCBI Taxonomy" id="2052148"/>
    <lineage>
        <taxon>Bacteria</taxon>
        <taxon>Bacteria division WOR-3</taxon>
    </lineage>
</organism>
<evidence type="ECO:0000313" key="2">
    <source>
        <dbReference type="Proteomes" id="UP000630660"/>
    </source>
</evidence>
<comment type="caution">
    <text evidence="1">The sequence shown here is derived from an EMBL/GenBank/DDBJ whole genome shotgun (WGS) entry which is preliminary data.</text>
</comment>
<protein>
    <recommendedName>
        <fullName evidence="3">N-acetyltransferase</fullName>
    </recommendedName>
</protein>
<accession>A0A9D5KB55</accession>
<proteinExistence type="predicted"/>
<dbReference type="SUPFAM" id="SSF55729">
    <property type="entry name" value="Acyl-CoA N-acyltransferases (Nat)"/>
    <property type="match status" value="1"/>
</dbReference>
<evidence type="ECO:0000313" key="1">
    <source>
        <dbReference type="EMBL" id="MBD3365701.1"/>
    </source>
</evidence>
<dbReference type="AlphaFoldDB" id="A0A9D5KB55"/>